<dbReference type="GO" id="GO:0046677">
    <property type="term" value="P:response to antibiotic"/>
    <property type="evidence" value="ECO:0007669"/>
    <property type="project" value="UniProtKB-KW"/>
</dbReference>
<feature type="transmembrane region" description="Helical" evidence="7">
    <location>
        <begin position="241"/>
        <end position="262"/>
    </location>
</feature>
<dbReference type="Proteomes" id="UP000199323">
    <property type="component" value="Unassembled WGS sequence"/>
</dbReference>
<evidence type="ECO:0000259" key="8">
    <source>
        <dbReference type="PROSITE" id="PS50850"/>
    </source>
</evidence>
<feature type="transmembrane region" description="Helical" evidence="7">
    <location>
        <begin position="348"/>
        <end position="366"/>
    </location>
</feature>
<reference evidence="9 10" key="1">
    <citation type="submission" date="2016-10" db="EMBL/GenBank/DDBJ databases">
        <authorList>
            <person name="de Groot N.N."/>
        </authorList>
    </citation>
    <scope>NUCLEOTIDE SEQUENCE [LARGE SCALE GENOMIC DNA]</scope>
    <source>
        <strain evidence="9 10">CGMCC 4.3510</strain>
    </source>
</reference>
<feature type="transmembrane region" description="Helical" evidence="7">
    <location>
        <begin position="21"/>
        <end position="40"/>
    </location>
</feature>
<keyword evidence="3 7" id="KW-1133">Transmembrane helix</keyword>
<evidence type="ECO:0000256" key="3">
    <source>
        <dbReference type="ARBA" id="ARBA00022989"/>
    </source>
</evidence>
<feature type="transmembrane region" description="Helical" evidence="7">
    <location>
        <begin position="182"/>
        <end position="202"/>
    </location>
</feature>
<gene>
    <name evidence="9" type="ORF">SAMN05216251_114107</name>
</gene>
<keyword evidence="5" id="KW-0046">Antibiotic resistance</keyword>
<dbReference type="InterPro" id="IPR036259">
    <property type="entry name" value="MFS_trans_sf"/>
</dbReference>
<dbReference type="PANTHER" id="PTHR42718:SF42">
    <property type="entry name" value="EXPORT PROTEIN"/>
    <property type="match status" value="1"/>
</dbReference>
<dbReference type="STRING" id="380248.SAMN05216251_114107"/>
<feature type="transmembrane region" description="Helical" evidence="7">
    <location>
        <begin position="62"/>
        <end position="81"/>
    </location>
</feature>
<comment type="subcellular location">
    <subcellularLocation>
        <location evidence="1">Cell membrane</location>
        <topology evidence="1">Multi-pass membrane protein</topology>
    </subcellularLocation>
</comment>
<dbReference type="Pfam" id="PF07690">
    <property type="entry name" value="MFS_1"/>
    <property type="match status" value="1"/>
</dbReference>
<dbReference type="RefSeq" id="WP_093715540.1">
    <property type="nucleotide sequence ID" value="NZ_FONG01000014.1"/>
</dbReference>
<keyword evidence="2 7" id="KW-0812">Transmembrane</keyword>
<feature type="transmembrane region" description="Helical" evidence="7">
    <location>
        <begin position="93"/>
        <end position="112"/>
    </location>
</feature>
<dbReference type="CDD" id="cd17321">
    <property type="entry name" value="MFS_MMR_MDR_like"/>
    <property type="match status" value="1"/>
</dbReference>
<feature type="transmembrane region" description="Helical" evidence="7">
    <location>
        <begin position="283"/>
        <end position="305"/>
    </location>
</feature>
<protein>
    <submittedName>
        <fullName evidence="9">Drug resistance transporter, EmrB/QacA subfamily</fullName>
    </submittedName>
</protein>
<feature type="transmembrane region" description="Helical" evidence="7">
    <location>
        <begin position="317"/>
        <end position="336"/>
    </location>
</feature>
<sequence length="552" mass="56327">MTATTGTTAIDRATSRTYPSLRAAWIPLAALCLAFFVEMVDNTLLSIALPTIGRDLGGGTTALQWVTGAYSLTFGGLLLTAGSLADRLGRRRVLLVGLAVFGLLSLGVVWVSSTGQLIGLRAGLGIAAAAMAPITNSLVFRLFDDKALRMRAMTLMIIVGMSGFVLGPLLGGTALAHVRWQWLLVVNAPIALIAAVGVRLGVPADRREDLTDDRLDLPGAALSVAAIGLACYSLTSGVEHGWLSAVTLASIAGAVVAGLAFVRHENHSPSPMLDLKIFRSGTVRGAAIAQIGTAIAMAAVMFGLILHFQYAYGWSPVRAGLANLPMIVTMVLATPLSEELAKKYGHRVACLVGAACLAGALAGLAWGVDHGYVAIAACMVLMTIGLRTVMTICAIALVDAMPENRTSIGTALNDTAQEVGTSVGTAVVGTMIAALVTAKLPAGTWSDGLVASFFHGERVTYAVLAVVVGLIAAGGALTLTDSHSTEEGPGEESDEASSDGAAVGGSAGKSAGEPAGIAAGETSAEESAGERAQESAGEPAGERDVRSADVRA</sequence>
<evidence type="ECO:0000313" key="10">
    <source>
        <dbReference type="Proteomes" id="UP000199323"/>
    </source>
</evidence>
<keyword evidence="4 7" id="KW-0472">Membrane</keyword>
<dbReference type="AlphaFoldDB" id="A0A1I2IPT1"/>
<dbReference type="PROSITE" id="PS50850">
    <property type="entry name" value="MFS"/>
    <property type="match status" value="1"/>
</dbReference>
<feature type="compositionally biased region" description="Acidic residues" evidence="6">
    <location>
        <begin position="488"/>
        <end position="497"/>
    </location>
</feature>
<dbReference type="GO" id="GO:0005886">
    <property type="term" value="C:plasma membrane"/>
    <property type="evidence" value="ECO:0007669"/>
    <property type="project" value="UniProtKB-SubCell"/>
</dbReference>
<evidence type="ECO:0000256" key="2">
    <source>
        <dbReference type="ARBA" id="ARBA00022692"/>
    </source>
</evidence>
<evidence type="ECO:0000256" key="5">
    <source>
        <dbReference type="ARBA" id="ARBA00023251"/>
    </source>
</evidence>
<feature type="domain" description="Major facilitator superfamily (MFS) profile" evidence="8">
    <location>
        <begin position="27"/>
        <end position="483"/>
    </location>
</feature>
<dbReference type="InterPro" id="IPR020846">
    <property type="entry name" value="MFS_dom"/>
</dbReference>
<feature type="transmembrane region" description="Helical" evidence="7">
    <location>
        <begin position="155"/>
        <end position="176"/>
    </location>
</feature>
<feature type="compositionally biased region" description="Low complexity" evidence="6">
    <location>
        <begin position="508"/>
        <end position="526"/>
    </location>
</feature>
<dbReference type="EMBL" id="FONG01000014">
    <property type="protein sequence ID" value="SFF44295.1"/>
    <property type="molecule type" value="Genomic_DNA"/>
</dbReference>
<evidence type="ECO:0000256" key="7">
    <source>
        <dbReference type="SAM" id="Phobius"/>
    </source>
</evidence>
<evidence type="ECO:0000256" key="6">
    <source>
        <dbReference type="SAM" id="MobiDB-lite"/>
    </source>
</evidence>
<organism evidence="9 10">
    <name type="scientific">Actinacidiphila alni</name>
    <dbReference type="NCBI Taxonomy" id="380248"/>
    <lineage>
        <taxon>Bacteria</taxon>
        <taxon>Bacillati</taxon>
        <taxon>Actinomycetota</taxon>
        <taxon>Actinomycetes</taxon>
        <taxon>Kitasatosporales</taxon>
        <taxon>Streptomycetaceae</taxon>
        <taxon>Actinacidiphila</taxon>
    </lineage>
</organism>
<dbReference type="GO" id="GO:0022857">
    <property type="term" value="F:transmembrane transporter activity"/>
    <property type="evidence" value="ECO:0007669"/>
    <property type="project" value="InterPro"/>
</dbReference>
<dbReference type="PANTHER" id="PTHR42718">
    <property type="entry name" value="MAJOR FACILITATOR SUPERFAMILY MULTIDRUG TRANSPORTER MFSC"/>
    <property type="match status" value="1"/>
</dbReference>
<evidence type="ECO:0000256" key="1">
    <source>
        <dbReference type="ARBA" id="ARBA00004651"/>
    </source>
</evidence>
<feature type="compositionally biased region" description="Basic and acidic residues" evidence="6">
    <location>
        <begin position="540"/>
        <end position="552"/>
    </location>
</feature>
<feature type="transmembrane region" description="Helical" evidence="7">
    <location>
        <begin position="214"/>
        <end position="235"/>
    </location>
</feature>
<feature type="transmembrane region" description="Helical" evidence="7">
    <location>
        <begin position="419"/>
        <end position="438"/>
    </location>
</feature>
<feature type="region of interest" description="Disordered" evidence="6">
    <location>
        <begin position="480"/>
        <end position="552"/>
    </location>
</feature>
<dbReference type="SUPFAM" id="SSF103473">
    <property type="entry name" value="MFS general substrate transporter"/>
    <property type="match status" value="1"/>
</dbReference>
<dbReference type="InterPro" id="IPR011701">
    <property type="entry name" value="MFS"/>
</dbReference>
<name>A0A1I2IPT1_9ACTN</name>
<proteinExistence type="predicted"/>
<evidence type="ECO:0000313" key="9">
    <source>
        <dbReference type="EMBL" id="SFF44295.1"/>
    </source>
</evidence>
<feature type="transmembrane region" description="Helical" evidence="7">
    <location>
        <begin position="372"/>
        <end position="398"/>
    </location>
</feature>
<dbReference type="Gene3D" id="1.20.1250.20">
    <property type="entry name" value="MFS general substrate transporter like domains"/>
    <property type="match status" value="1"/>
</dbReference>
<evidence type="ECO:0000256" key="4">
    <source>
        <dbReference type="ARBA" id="ARBA00023136"/>
    </source>
</evidence>
<accession>A0A1I2IPT1</accession>
<keyword evidence="10" id="KW-1185">Reference proteome</keyword>
<feature type="transmembrane region" description="Helical" evidence="7">
    <location>
        <begin position="118"/>
        <end position="143"/>
    </location>
</feature>
<feature type="transmembrane region" description="Helical" evidence="7">
    <location>
        <begin position="458"/>
        <end position="479"/>
    </location>
</feature>
<dbReference type="Gene3D" id="1.20.1720.10">
    <property type="entry name" value="Multidrug resistance protein D"/>
    <property type="match status" value="1"/>
</dbReference>